<protein>
    <submittedName>
        <fullName evidence="1">Uncharacterized protein</fullName>
    </submittedName>
</protein>
<reference evidence="1 2" key="1">
    <citation type="journal article" date="2020" name="ISME J.">
        <title>Comparative genomics reveals insights into cyanobacterial evolution and habitat adaptation.</title>
        <authorList>
            <person name="Chen M.Y."/>
            <person name="Teng W.K."/>
            <person name="Zhao L."/>
            <person name="Hu C.X."/>
            <person name="Zhou Y.K."/>
            <person name="Han B.P."/>
            <person name="Song L.R."/>
            <person name="Shu W.S."/>
        </authorList>
    </citation>
    <scope>NUCLEOTIDE SEQUENCE [LARGE SCALE GENOMIC DNA]</scope>
    <source>
        <strain evidence="1 2">FACHB-838</strain>
    </source>
</reference>
<organism evidence="1 2">
    <name type="scientific">Nostoc flagelliforme FACHB-838</name>
    <dbReference type="NCBI Taxonomy" id="2692904"/>
    <lineage>
        <taxon>Bacteria</taxon>
        <taxon>Bacillati</taxon>
        <taxon>Cyanobacteriota</taxon>
        <taxon>Cyanophyceae</taxon>
        <taxon>Nostocales</taxon>
        <taxon>Nostocaceae</taxon>
        <taxon>Nostoc</taxon>
    </lineage>
</organism>
<evidence type="ECO:0000313" key="1">
    <source>
        <dbReference type="EMBL" id="MBD2530748.1"/>
    </source>
</evidence>
<sequence>MQFVEEYQKLVLAKPDSAICQPLKEAFLTLRQAVESVEGEISSDVETELDTPL</sequence>
<evidence type="ECO:0000313" key="2">
    <source>
        <dbReference type="Proteomes" id="UP000623440"/>
    </source>
</evidence>
<dbReference type="Proteomes" id="UP000623440">
    <property type="component" value="Unassembled WGS sequence"/>
</dbReference>
<proteinExistence type="predicted"/>
<comment type="caution">
    <text evidence="1">The sequence shown here is derived from an EMBL/GenBank/DDBJ whole genome shotgun (WGS) entry which is preliminary data.</text>
</comment>
<keyword evidence="2" id="KW-1185">Reference proteome</keyword>
<gene>
    <name evidence="1" type="ORF">H6G97_14655</name>
</gene>
<accession>A0ABR8DNT1</accession>
<dbReference type="EMBL" id="JACJSI010000024">
    <property type="protein sequence ID" value="MBD2530748.1"/>
    <property type="molecule type" value="Genomic_DNA"/>
</dbReference>
<name>A0ABR8DNT1_9NOSO</name>